<dbReference type="PANTHER" id="PTHR10000">
    <property type="entry name" value="PHOSPHOSERINE PHOSPHATASE"/>
    <property type="match status" value="1"/>
</dbReference>
<name>A0ABS0ZHL0_9STRE</name>
<dbReference type="NCBIfam" id="TIGR00099">
    <property type="entry name" value="Cof-subfamily"/>
    <property type="match status" value="1"/>
</dbReference>
<dbReference type="SFLD" id="SFLDS00003">
    <property type="entry name" value="Haloacid_Dehalogenase"/>
    <property type="match status" value="1"/>
</dbReference>
<accession>A0ABS0ZHL0</accession>
<dbReference type="InterPro" id="IPR036412">
    <property type="entry name" value="HAD-like_sf"/>
</dbReference>
<dbReference type="InterPro" id="IPR023214">
    <property type="entry name" value="HAD_sf"/>
</dbReference>
<dbReference type="Pfam" id="PF08282">
    <property type="entry name" value="Hydrolase_3"/>
    <property type="match status" value="1"/>
</dbReference>
<keyword evidence="2" id="KW-1185">Reference proteome</keyword>
<dbReference type="SFLD" id="SFLDG01140">
    <property type="entry name" value="C2.B:_Phosphomannomutase_and_P"/>
    <property type="match status" value="1"/>
</dbReference>
<evidence type="ECO:0000313" key="1">
    <source>
        <dbReference type="EMBL" id="MBJ8325480.1"/>
    </source>
</evidence>
<sequence>MAVKLIACDMDGTLLDNKGSYDRSRFEKMLNSLKEKDIKFLVATGNNIGRLSLMFDGLFDDLSFVAENGSHLLENGKTFSRKGISDDLVCDFLDFYHDKLVDYRVMISTAESSYVLEGATFDFSRAAIEKEQLDKFLSRIKLLKSFSELPNEPFLKINMAIPVKHENEIISSFNRNFKGPLTAVTSGYGAVDVTPKGIHKAWGIEQFMKKWHIKPEEVMAFGDAPNDIEMLKLAKYSYAMANAPQDVKDSGHFIAPSNDDNGVFRVIETQILER</sequence>
<dbReference type="SFLD" id="SFLDG01144">
    <property type="entry name" value="C2.B.4:_PGP_Like"/>
    <property type="match status" value="1"/>
</dbReference>
<proteinExistence type="predicted"/>
<protein>
    <submittedName>
        <fullName evidence="1">HAD family hydrolase</fullName>
    </submittedName>
</protein>
<keyword evidence="1" id="KW-0378">Hydrolase</keyword>
<comment type="caution">
    <text evidence="1">The sequence shown here is derived from an EMBL/GenBank/DDBJ whole genome shotgun (WGS) entry which is preliminary data.</text>
</comment>
<evidence type="ECO:0000313" key="2">
    <source>
        <dbReference type="Proteomes" id="UP000653045"/>
    </source>
</evidence>
<dbReference type="PANTHER" id="PTHR10000:SF53">
    <property type="entry name" value="5-AMINO-6-(5-PHOSPHO-D-RIBITYLAMINO)URACIL PHOSPHATASE YBJI-RELATED"/>
    <property type="match status" value="1"/>
</dbReference>
<reference evidence="1 2" key="1">
    <citation type="journal article" date="2021" name="Int. J. Syst. Evol. Microbiol.">
        <title>Streptococcus vicugnae sp. nov., isolated from faeces of alpacas (Vicugna pacos) and cattle (Bos taurus), Streptococcus zalophi sp. nov., and Streptococcus pacificus sp. nov., isolated from respiratory tract of California sea lions (Zalophus californianus).</title>
        <authorList>
            <person name="Volokhov D.V."/>
            <person name="Zagorodnyaya T.A."/>
            <person name="Shen Z."/>
            <person name="Blom J."/>
            <person name="Furtak V.A."/>
            <person name="Eisenberg T."/>
            <person name="Fan P."/>
            <person name="Jeong K.C."/>
            <person name="Gao Y."/>
            <person name="Zhang S."/>
            <person name="Amselle M."/>
        </authorList>
    </citation>
    <scope>NUCLEOTIDE SEQUENCE [LARGE SCALE GENOMIC DNA]</scope>
    <source>
        <strain evidence="1 2">CSL7591</strain>
    </source>
</reference>
<dbReference type="CDD" id="cd07518">
    <property type="entry name" value="HAD_YbiV-Like"/>
    <property type="match status" value="1"/>
</dbReference>
<dbReference type="RefSeq" id="WP_199575030.1">
    <property type="nucleotide sequence ID" value="NZ_JAENBO010000001.1"/>
</dbReference>
<gene>
    <name evidence="1" type="ORF">JHK62_02135</name>
</gene>
<dbReference type="PROSITE" id="PS01229">
    <property type="entry name" value="COF_2"/>
    <property type="match status" value="1"/>
</dbReference>
<dbReference type="GO" id="GO:0016787">
    <property type="term" value="F:hydrolase activity"/>
    <property type="evidence" value="ECO:0007669"/>
    <property type="project" value="UniProtKB-KW"/>
</dbReference>
<dbReference type="Proteomes" id="UP000653045">
    <property type="component" value="Unassembled WGS sequence"/>
</dbReference>
<dbReference type="NCBIfam" id="TIGR01484">
    <property type="entry name" value="HAD-SF-IIB"/>
    <property type="match status" value="1"/>
</dbReference>
<dbReference type="Gene3D" id="3.30.1240.10">
    <property type="match status" value="1"/>
</dbReference>
<dbReference type="SUPFAM" id="SSF56784">
    <property type="entry name" value="HAD-like"/>
    <property type="match status" value="1"/>
</dbReference>
<organism evidence="1 2">
    <name type="scientific">Streptococcus pacificus</name>
    <dbReference type="NCBI Taxonomy" id="2740577"/>
    <lineage>
        <taxon>Bacteria</taxon>
        <taxon>Bacillati</taxon>
        <taxon>Bacillota</taxon>
        <taxon>Bacilli</taxon>
        <taxon>Lactobacillales</taxon>
        <taxon>Streptococcaceae</taxon>
        <taxon>Streptococcus</taxon>
    </lineage>
</organism>
<dbReference type="InterPro" id="IPR000150">
    <property type="entry name" value="Cof"/>
</dbReference>
<dbReference type="InterPro" id="IPR006379">
    <property type="entry name" value="HAD-SF_hydro_IIB"/>
</dbReference>
<dbReference type="EMBL" id="JAENBO010000001">
    <property type="protein sequence ID" value="MBJ8325480.1"/>
    <property type="molecule type" value="Genomic_DNA"/>
</dbReference>
<dbReference type="Gene3D" id="3.40.50.1000">
    <property type="entry name" value="HAD superfamily/HAD-like"/>
    <property type="match status" value="1"/>
</dbReference>